<name>A0ABW5UBA6_9SPHI</name>
<evidence type="ECO:0000313" key="2">
    <source>
        <dbReference type="Proteomes" id="UP001597418"/>
    </source>
</evidence>
<comment type="caution">
    <text evidence="1">The sequence shown here is derived from an EMBL/GenBank/DDBJ whole genome shotgun (WGS) entry which is preliminary data.</text>
</comment>
<proteinExistence type="predicted"/>
<evidence type="ECO:0000313" key="1">
    <source>
        <dbReference type="EMBL" id="MFD2743224.1"/>
    </source>
</evidence>
<accession>A0ABW5UBA6</accession>
<gene>
    <name evidence="1" type="ORF">ACFSQ6_07425</name>
</gene>
<dbReference type="EMBL" id="JBHUMB010000006">
    <property type="protein sequence ID" value="MFD2743224.1"/>
    <property type="molecule type" value="Genomic_DNA"/>
</dbReference>
<sequence>MKARRVFLTLLRSGLWNSPVADFEDFPLSSKQWHDLFHIALSHTVEGLVYQGLITLPDHLLPPRSLALSWTVRVEQIEQRNDWMDEQVSTQTHFFANHGLHPFLLKGQGVARYYDKPRVRLPGDIDWFFNNKQDYNLARKLLSDQGVSIKSVPGFSTYAIWNNTEVELHRRMIDIHNPFKLKYTKSLYKSEASISQSVRHHGVCWNLPSALLMHVSVTVHILKHLLAYGIGLRQLCDAARVCYSLKEELDSSKLSFVYRQFGMLKFVNVLHGLLVEYLGLPEDRVPIPYSKHSFAETMMQDVWEAGNFGFSADATGTSDGSRKVVDLRIWKNMVKYLPFARMEASSFPFVHFYSRFSN</sequence>
<dbReference type="InterPro" id="IPR039498">
    <property type="entry name" value="NTP_transf_5"/>
</dbReference>
<dbReference type="Pfam" id="PF14907">
    <property type="entry name" value="NTP_transf_5"/>
    <property type="match status" value="1"/>
</dbReference>
<organism evidence="1 2">
    <name type="scientific">Sphingobacterium populi</name>
    <dbReference type="NCBI Taxonomy" id="1812824"/>
    <lineage>
        <taxon>Bacteria</taxon>
        <taxon>Pseudomonadati</taxon>
        <taxon>Bacteroidota</taxon>
        <taxon>Sphingobacteriia</taxon>
        <taxon>Sphingobacteriales</taxon>
        <taxon>Sphingobacteriaceae</taxon>
        <taxon>Sphingobacterium</taxon>
    </lineage>
</organism>
<keyword evidence="2" id="KW-1185">Reference proteome</keyword>
<reference evidence="2" key="1">
    <citation type="journal article" date="2019" name="Int. J. Syst. Evol. Microbiol.">
        <title>The Global Catalogue of Microorganisms (GCM) 10K type strain sequencing project: providing services to taxonomists for standard genome sequencing and annotation.</title>
        <authorList>
            <consortium name="The Broad Institute Genomics Platform"/>
            <consortium name="The Broad Institute Genome Sequencing Center for Infectious Disease"/>
            <person name="Wu L."/>
            <person name="Ma J."/>
        </authorList>
    </citation>
    <scope>NUCLEOTIDE SEQUENCE [LARGE SCALE GENOMIC DNA]</scope>
    <source>
        <strain evidence="2">KCTC 42247</strain>
    </source>
</reference>
<protein>
    <submittedName>
        <fullName evidence="1">Nucleotidyltransferase family protein</fullName>
    </submittedName>
</protein>
<dbReference type="RefSeq" id="WP_197464862.1">
    <property type="nucleotide sequence ID" value="NZ_JBHUMB010000006.1"/>
</dbReference>
<dbReference type="Proteomes" id="UP001597418">
    <property type="component" value="Unassembled WGS sequence"/>
</dbReference>